<dbReference type="EMBL" id="JARK01001427">
    <property type="protein sequence ID" value="EYC03928.1"/>
    <property type="molecule type" value="Genomic_DNA"/>
</dbReference>
<name>A0A016TN34_9BILA</name>
<reference evidence="2" key="1">
    <citation type="journal article" date="2015" name="Nat. Genet.">
        <title>The genome and transcriptome of the zoonotic hookworm Ancylostoma ceylanicum identify infection-specific gene families.</title>
        <authorList>
            <person name="Schwarz E.M."/>
            <person name="Hu Y."/>
            <person name="Antoshechkin I."/>
            <person name="Miller M.M."/>
            <person name="Sternberg P.W."/>
            <person name="Aroian R.V."/>
        </authorList>
    </citation>
    <scope>NUCLEOTIDE SEQUENCE</scope>
    <source>
        <strain evidence="2">HY135</strain>
    </source>
</reference>
<evidence type="ECO:0000313" key="1">
    <source>
        <dbReference type="EMBL" id="EYC03928.1"/>
    </source>
</evidence>
<evidence type="ECO:0000313" key="2">
    <source>
        <dbReference type="Proteomes" id="UP000024635"/>
    </source>
</evidence>
<dbReference type="Proteomes" id="UP000024635">
    <property type="component" value="Unassembled WGS sequence"/>
</dbReference>
<gene>
    <name evidence="1" type="primary">Acey_s0091.g2503</name>
    <name evidence="1" type="ORF">Y032_0091g2503</name>
</gene>
<protein>
    <submittedName>
        <fullName evidence="1">Uncharacterized protein</fullName>
    </submittedName>
</protein>
<comment type="caution">
    <text evidence="1">The sequence shown here is derived from an EMBL/GenBank/DDBJ whole genome shotgun (WGS) entry which is preliminary data.</text>
</comment>
<accession>A0A016TN34</accession>
<sequence>MDGDSGKLHNFFAFSYCMHSMYNEGRRLNATGVLKNGSYSQHRAHMVSLQIFPRSKAQHRWQPKQEQLAMPT</sequence>
<dbReference type="AlphaFoldDB" id="A0A016TN34"/>
<proteinExistence type="predicted"/>
<keyword evidence="2" id="KW-1185">Reference proteome</keyword>
<organism evidence="1 2">
    <name type="scientific">Ancylostoma ceylanicum</name>
    <dbReference type="NCBI Taxonomy" id="53326"/>
    <lineage>
        <taxon>Eukaryota</taxon>
        <taxon>Metazoa</taxon>
        <taxon>Ecdysozoa</taxon>
        <taxon>Nematoda</taxon>
        <taxon>Chromadorea</taxon>
        <taxon>Rhabditida</taxon>
        <taxon>Rhabditina</taxon>
        <taxon>Rhabditomorpha</taxon>
        <taxon>Strongyloidea</taxon>
        <taxon>Ancylostomatidae</taxon>
        <taxon>Ancylostomatinae</taxon>
        <taxon>Ancylostoma</taxon>
    </lineage>
</organism>